<dbReference type="Proteomes" id="UP000483362">
    <property type="component" value="Unassembled WGS sequence"/>
</dbReference>
<protein>
    <recommendedName>
        <fullName evidence="2">Alpha-2-macroglobulin domain-containing protein</fullName>
    </recommendedName>
</protein>
<keyword evidence="4" id="KW-1185">Reference proteome</keyword>
<dbReference type="InterPro" id="IPR041246">
    <property type="entry name" value="Bact_MG10"/>
</dbReference>
<name>A0A6L5XF69_9BACT</name>
<feature type="domain" description="Alpha-2-macroglobulin" evidence="2">
    <location>
        <begin position="1122"/>
        <end position="1212"/>
    </location>
</feature>
<dbReference type="InterPro" id="IPR008930">
    <property type="entry name" value="Terpenoid_cyclase/PrenylTrfase"/>
</dbReference>
<dbReference type="InterPro" id="IPR001599">
    <property type="entry name" value="Macroglobln_a2"/>
</dbReference>
<dbReference type="PANTHER" id="PTHR40094">
    <property type="entry name" value="ALPHA-2-MACROGLOBULIN HOMOLOG"/>
    <property type="match status" value="1"/>
</dbReference>
<evidence type="ECO:0000313" key="3">
    <source>
        <dbReference type="EMBL" id="MSS17612.1"/>
    </source>
</evidence>
<evidence type="ECO:0000256" key="1">
    <source>
        <dbReference type="ARBA" id="ARBA00010556"/>
    </source>
</evidence>
<dbReference type="PANTHER" id="PTHR40094:SF1">
    <property type="entry name" value="UBIQUITIN DOMAIN-CONTAINING PROTEIN"/>
    <property type="match status" value="1"/>
</dbReference>
<dbReference type="Pfam" id="PF00207">
    <property type="entry name" value="A2M"/>
    <property type="match status" value="1"/>
</dbReference>
<accession>A0A6L5XF69</accession>
<comment type="caution">
    <text evidence="3">The sequence shown here is derived from an EMBL/GenBank/DDBJ whole genome shotgun (WGS) entry which is preliminary data.</text>
</comment>
<dbReference type="Pfam" id="PF17973">
    <property type="entry name" value="bMG10"/>
    <property type="match status" value="1"/>
</dbReference>
<evidence type="ECO:0000259" key="2">
    <source>
        <dbReference type="SMART" id="SM01360"/>
    </source>
</evidence>
<dbReference type="GO" id="GO:0004866">
    <property type="term" value="F:endopeptidase inhibitor activity"/>
    <property type="evidence" value="ECO:0007669"/>
    <property type="project" value="InterPro"/>
</dbReference>
<dbReference type="SMART" id="SM01360">
    <property type="entry name" value="A2M"/>
    <property type="match status" value="1"/>
</dbReference>
<evidence type="ECO:0000313" key="4">
    <source>
        <dbReference type="Proteomes" id="UP000483362"/>
    </source>
</evidence>
<organism evidence="3 4">
    <name type="scientific">Sodaliphilus pleomorphus</name>
    <dbReference type="NCBI Taxonomy" id="2606626"/>
    <lineage>
        <taxon>Bacteria</taxon>
        <taxon>Pseudomonadati</taxon>
        <taxon>Bacteroidota</taxon>
        <taxon>Bacteroidia</taxon>
        <taxon>Bacteroidales</taxon>
        <taxon>Muribaculaceae</taxon>
        <taxon>Sodaliphilus</taxon>
    </lineage>
</organism>
<dbReference type="InterPro" id="IPR002890">
    <property type="entry name" value="MG2"/>
</dbReference>
<dbReference type="Gene3D" id="1.50.10.20">
    <property type="match status" value="1"/>
</dbReference>
<reference evidence="3 4" key="1">
    <citation type="submission" date="2019-08" db="EMBL/GenBank/DDBJ databases">
        <title>In-depth cultivation of the pig gut microbiome towards novel bacterial diversity and tailored functional studies.</title>
        <authorList>
            <person name="Wylensek D."/>
            <person name="Hitch T.C.A."/>
            <person name="Clavel T."/>
        </authorList>
    </citation>
    <scope>NUCLEOTIDE SEQUENCE [LARGE SCALE GENOMIC DNA]</scope>
    <source>
        <strain evidence="3 4">Oil-RF-744-WCA-WT-10</strain>
    </source>
</reference>
<proteinExistence type="inferred from homology"/>
<sequence length="1867" mass="207760">MSAIPIMKNSHHDNRLFLHAWRRNLKLLLKSLGIVVQLLLPLTMWAGSKAVTPDFDYPKTVSKTALADLNAAIKAGDGNKTVDALVRYTLAQGSISSDNMAGIVAKVDSVIARETRPDYRALLYSLEARIFASYRDQCAVYDRRNDEAQLSTDYSEWDRKQFDNRVDSLLRLALADEAALKKCPVGQYGGVLKYDLQGSLYVPTLYEAITTWNINFSNCEADKAAWGKAWLDYEKQQGNIPAIMYCYGSANPYDESLGDVYERYKDSEYSGLLLAQCTWTDQYSQLTSYMTRFKGNSRYAGDIERKINSIERKNVFVDFGQEICSTDSVTVKISSRNVNRATINLYRVPDAVLNSASFKKRHYSRPVSELKLVASQQVDIAGTVPFEREAVVKFSPLPYGKYTVLPEFEAGGKTVADGDYNAMNLYIVSDLASFTLGQAGEKDRIFAVELKTGAPRGGVKVKGDKGFSGTTASDGSLQVPDDIYTYTLSQGSDKYGSKANCVHFYYNDAVPTKTISGYTDLGIYRPGETVKFAAVVYETGGDLRQVIAGEKVKASLKDPNGKLVDSMWCTADEFGRIEGSFKIPADRMNGRWSIAFGGTSGHSSYGYVTVNVSEYKTPTFTVSFPDATDAYVRKQPVKITGKVETYSGMPVQGTQVELRLVAKSWSWWWRWNNGNDDDDDEVNDTTVVTDAQGVFTVEYPAHLFKENADAAGGKIDVDSWRSYQLTAQVTNVAGETHESSTNFIIGRHRGFTFASEEVTLLNDKPVKMPVTFNSTDENDKNVPCTYTLYDKARNRVVATGTFQSSDTTLDLTRVPSGQYKLEVEVIGDTSTRARGSVVLYRAADKAAPVVDAAMWLPGPSRYVDSKNVAHVLIGISVPKSHIYYIAASRKRILGQGWLEMGRGMHDFKVQVPNEPDEDITFHFINFYNGEKNEETFTLSSPVNRQQLKARVVSFRDKLVPGNKEKWTFQLLDKDNKPVKGAMMLEMYDKALDDLASNHWSFSPRVYYPRMFAIDSYFNPWGVWTNYCSFTQAAKYAASHYQAPQLWLYDRDFFLNREILLYGARTRVGGVYANELCESVVVKDEAPHAAMSMKRAPIAQAVAGSAPRSSLGQVKVRTADVKTALWRPLLVSDAQGNVAVEFEAPEYNSTWIVQGIAYNARLVSDNFSREVLTQKPVMVKSSVPRFLRQADKVTLAATVQNATAQALTCEAVIELFNPRTGQIYASRNFSPSIPAKGTSAVSIDWSVPDSVPFVGFRVKAVGGNYGDGEQVLIPVLSAVSPVIETKPFYIDPGTGHFTVSLPPQVRNGARFTLEYCDNPVWYCLTALPTIYSDNHQVASSLAHSLYAQVLARGIAKSQPKVAEAINYWKQHSEDSVLVSMLAKNQDLKIGTLLASPWLAEADRQTLRMSKLDELLDEERSMAEYRRIVDGLNDLQMSDGGWCWYRYPGCRSSLWTTHEVLEIIGELQHLGYINDDAAINAMVKKALGYYDRENLRLFKEQTKRNKRNYSGFASYVYVRTLFPGYKPGPDNAAMIKKCLSAMTTGWKHADLGTKAFYAMALNRNGYQAVARNIIASIREFAITKPELGMYWDNLQVGWRYFDKVAVTSTILQAINEIDPQQQEIDLIRKWILLMKQSNDWGSSSLAADAVYSILSTGSQWLSQPATPIITIDGKPVDLGKMTGYLGYARTTVAAAPGAKLEISRQGTSPAWGAVYAQYNAPMTIVDENAITELSIHKEYYTYGPDGKIHQADPARLRVGDKVQVRVVIKNNKDMDYVTVGDDRGACFEPVDQLSGYRQTDGLFYYIETKDSRTNLFFTSLPKGTHVIGYDVYVASAGEYAAGIATVQCQYAPQLTAHSAGALIKAAPKP</sequence>
<dbReference type="EMBL" id="VULT01000010">
    <property type="protein sequence ID" value="MSS17612.1"/>
    <property type="molecule type" value="Genomic_DNA"/>
</dbReference>
<dbReference type="SUPFAM" id="SSF48239">
    <property type="entry name" value="Terpenoid cyclases/Protein prenyltransferases"/>
    <property type="match status" value="1"/>
</dbReference>
<dbReference type="Gene3D" id="2.60.40.1930">
    <property type="match status" value="1"/>
</dbReference>
<dbReference type="InterPro" id="IPR051802">
    <property type="entry name" value="YfhM-like"/>
</dbReference>
<comment type="similarity">
    <text evidence="1">Belongs to the protease inhibitor I39 (alpha-2-macroglobulin) family. Bacterial alpha-2-macroglobulin subfamily.</text>
</comment>
<gene>
    <name evidence="3" type="ORF">FYJ29_07565</name>
</gene>
<dbReference type="Pfam" id="PF01835">
    <property type="entry name" value="MG2"/>
    <property type="match status" value="1"/>
</dbReference>